<feature type="domain" description="P-type ATPase N-terminal" evidence="2">
    <location>
        <begin position="66"/>
        <end position="123"/>
    </location>
</feature>
<name>A0A8C2L2C1_CYPCA</name>
<dbReference type="InterPro" id="IPR023298">
    <property type="entry name" value="ATPase_P-typ_TM_dom_sf"/>
</dbReference>
<evidence type="ECO:0000313" key="3">
    <source>
        <dbReference type="Ensembl" id="ENSCCRP00020116570.1"/>
    </source>
</evidence>
<proteinExistence type="predicted"/>
<keyword evidence="1" id="KW-1133">Transmembrane helix</keyword>
<keyword evidence="1" id="KW-0472">Membrane</keyword>
<keyword evidence="1" id="KW-0812">Transmembrane</keyword>
<dbReference type="InterPro" id="IPR032631">
    <property type="entry name" value="P-type_ATPase_N"/>
</dbReference>
<dbReference type="Pfam" id="PF16209">
    <property type="entry name" value="PhoLip_ATPase_N"/>
    <property type="match status" value="1"/>
</dbReference>
<evidence type="ECO:0000256" key="1">
    <source>
        <dbReference type="SAM" id="Phobius"/>
    </source>
</evidence>
<dbReference type="GO" id="GO:0140326">
    <property type="term" value="F:ATPase-coupled intramembrane lipid transporter activity"/>
    <property type="evidence" value="ECO:0007669"/>
    <property type="project" value="TreeGrafter"/>
</dbReference>
<dbReference type="PANTHER" id="PTHR24092:SF84">
    <property type="entry name" value="PHOSPHOLIPID-TRANSPORTING ATPASE VD"/>
    <property type="match status" value="1"/>
</dbReference>
<accession>A0A8C2L2C1</accession>
<sequence>MERLYWVRHRCLQLISTDRRRGWYSPPSSLPAKSSLDAQDPVVQRLTGKRRVVVSRCGPHQAESHSFSKGFQDNSIRTTKYTLISFIPMNLFQQFHRAANLYFLFLVLLNWVPVVEAFQKEITMIPLAVVLTVIAFKDAMEDYRRYRYDKKINNTLTHVYSGSVCVPCKWLQSDL</sequence>
<reference evidence="3" key="1">
    <citation type="submission" date="2025-08" db="UniProtKB">
        <authorList>
            <consortium name="Ensembl"/>
        </authorList>
    </citation>
    <scope>IDENTIFICATION</scope>
</reference>
<evidence type="ECO:0000259" key="2">
    <source>
        <dbReference type="Pfam" id="PF16209"/>
    </source>
</evidence>
<dbReference type="PANTHER" id="PTHR24092">
    <property type="entry name" value="PROBABLE PHOSPHOLIPID-TRANSPORTING ATPASE"/>
    <property type="match status" value="1"/>
</dbReference>
<dbReference type="SUPFAM" id="SSF81665">
    <property type="entry name" value="Calcium ATPase, transmembrane domain M"/>
    <property type="match status" value="1"/>
</dbReference>
<dbReference type="GO" id="GO:0045332">
    <property type="term" value="P:phospholipid translocation"/>
    <property type="evidence" value="ECO:0007669"/>
    <property type="project" value="TreeGrafter"/>
</dbReference>
<protein>
    <recommendedName>
        <fullName evidence="2">P-type ATPase N-terminal domain-containing protein</fullName>
    </recommendedName>
</protein>
<feature type="transmembrane region" description="Helical" evidence="1">
    <location>
        <begin position="124"/>
        <end position="140"/>
    </location>
</feature>
<evidence type="ECO:0000313" key="4">
    <source>
        <dbReference type="Proteomes" id="UP000694701"/>
    </source>
</evidence>
<dbReference type="AlphaFoldDB" id="A0A8C2L2C1"/>
<feature type="transmembrane region" description="Helical" evidence="1">
    <location>
        <begin position="99"/>
        <end position="118"/>
    </location>
</feature>
<organism evidence="3 4">
    <name type="scientific">Cyprinus carpio</name>
    <name type="common">Common carp</name>
    <dbReference type="NCBI Taxonomy" id="7962"/>
    <lineage>
        <taxon>Eukaryota</taxon>
        <taxon>Metazoa</taxon>
        <taxon>Chordata</taxon>
        <taxon>Craniata</taxon>
        <taxon>Vertebrata</taxon>
        <taxon>Euteleostomi</taxon>
        <taxon>Actinopterygii</taxon>
        <taxon>Neopterygii</taxon>
        <taxon>Teleostei</taxon>
        <taxon>Ostariophysi</taxon>
        <taxon>Cypriniformes</taxon>
        <taxon>Cyprinidae</taxon>
        <taxon>Cyprininae</taxon>
        <taxon>Cyprinus</taxon>
    </lineage>
</organism>
<dbReference type="GO" id="GO:0005886">
    <property type="term" value="C:plasma membrane"/>
    <property type="evidence" value="ECO:0007669"/>
    <property type="project" value="TreeGrafter"/>
</dbReference>
<dbReference type="Proteomes" id="UP000694701">
    <property type="component" value="Unplaced"/>
</dbReference>
<dbReference type="Ensembl" id="ENSCCRT00020127112.1">
    <property type="protein sequence ID" value="ENSCCRP00020116570.1"/>
    <property type="gene ID" value="ENSCCRG00020052552.1"/>
</dbReference>